<keyword evidence="3" id="KW-1003">Cell membrane</keyword>
<dbReference type="GO" id="GO:0050660">
    <property type="term" value="F:flavin adenine dinucleotide binding"/>
    <property type="evidence" value="ECO:0007669"/>
    <property type="project" value="InterPro"/>
</dbReference>
<dbReference type="PROSITE" id="PS51371">
    <property type="entry name" value="CBS"/>
    <property type="match status" value="2"/>
</dbReference>
<feature type="transmembrane region" description="Helical" evidence="9">
    <location>
        <begin position="91"/>
        <end position="111"/>
    </location>
</feature>
<dbReference type="FunFam" id="3.10.580.10:FF:000002">
    <property type="entry name" value="Magnesium/cobalt efflux protein CorC"/>
    <property type="match status" value="1"/>
</dbReference>
<dbReference type="InterPro" id="IPR000644">
    <property type="entry name" value="CBS_dom"/>
</dbReference>
<sequence>MGRNAVSPYAIVAIVLLLGFAGFLAATESALTSISRVLIEELESKRGGELLKKFSKQPAKYLNVILLVRKTCELTATVLVASILLRNYPSAQAMALTVLIMVIVSYVVVGVGPRTLGKQHPHTWARAGIGVAFFLAFILGPVTKLLIAIGNAITPGVGFRTGPFTNEAELRDLVDQAHERGLVESDEHEMIHSVFELGDTLVRELMVPRTDMVWIEKDKSLRQALSLALRSGFSRVPVVGDSIDKIIGIAYVKDLARRTLDHHEAEQNERVEQHMRPATFVPESKIAADLLKEMQRDQIHLAIVVDEYGGTAGIITIEDILEEIVGEIADEFDDGVEAFTWISEGKARAKATLHIEDLADELGIELSEDHFEDVDTIGGLMAQKLGRVPIAGSTITVGDYLITSERPVGRRRRISSVLIEKIESAGNDKL</sequence>
<evidence type="ECO:0000256" key="5">
    <source>
        <dbReference type="ARBA" id="ARBA00022737"/>
    </source>
</evidence>
<dbReference type="AlphaFoldDB" id="A0A6J6N7Z1"/>
<protein>
    <submittedName>
        <fullName evidence="12">Unannotated protein</fullName>
    </submittedName>
</protein>
<accession>A0A6J6N7Z1</accession>
<dbReference type="Gene3D" id="3.30.465.10">
    <property type="match status" value="1"/>
</dbReference>
<evidence type="ECO:0000256" key="7">
    <source>
        <dbReference type="ARBA" id="ARBA00023122"/>
    </source>
</evidence>
<keyword evidence="4 9" id="KW-0812">Transmembrane</keyword>
<comment type="subcellular location">
    <subcellularLocation>
        <location evidence="1">Cell membrane</location>
        <topology evidence="1">Multi-pass membrane protein</topology>
    </subcellularLocation>
</comment>
<evidence type="ECO:0000256" key="3">
    <source>
        <dbReference type="ARBA" id="ARBA00022475"/>
    </source>
</evidence>
<feature type="domain" description="CBS" evidence="10">
    <location>
        <begin position="274"/>
        <end position="331"/>
    </location>
</feature>
<dbReference type="InterPro" id="IPR005170">
    <property type="entry name" value="Transptr-assoc_dom"/>
</dbReference>
<keyword evidence="8 9" id="KW-0472">Membrane</keyword>
<evidence type="ECO:0000259" key="11">
    <source>
        <dbReference type="PROSITE" id="PS51846"/>
    </source>
</evidence>
<proteinExistence type="inferred from homology"/>
<evidence type="ECO:0000256" key="9">
    <source>
        <dbReference type="SAM" id="Phobius"/>
    </source>
</evidence>
<dbReference type="GO" id="GO:0005886">
    <property type="term" value="C:plasma membrane"/>
    <property type="evidence" value="ECO:0007669"/>
    <property type="project" value="UniProtKB-SubCell"/>
</dbReference>
<dbReference type="InterPro" id="IPR016169">
    <property type="entry name" value="FAD-bd_PCMH_sub2"/>
</dbReference>
<evidence type="ECO:0000256" key="6">
    <source>
        <dbReference type="ARBA" id="ARBA00022989"/>
    </source>
</evidence>
<evidence type="ECO:0000256" key="4">
    <source>
        <dbReference type="ARBA" id="ARBA00022692"/>
    </source>
</evidence>
<dbReference type="InterPro" id="IPR002550">
    <property type="entry name" value="CNNM"/>
</dbReference>
<dbReference type="PANTHER" id="PTHR22777">
    <property type="entry name" value="HEMOLYSIN-RELATED"/>
    <property type="match status" value="1"/>
</dbReference>
<name>A0A6J6N7Z1_9ZZZZ</name>
<dbReference type="Pfam" id="PF00571">
    <property type="entry name" value="CBS"/>
    <property type="match status" value="2"/>
</dbReference>
<evidence type="ECO:0000313" key="12">
    <source>
        <dbReference type="EMBL" id="CAB4680643.1"/>
    </source>
</evidence>
<dbReference type="SUPFAM" id="SSF56176">
    <property type="entry name" value="FAD-binding/transporter-associated domain-like"/>
    <property type="match status" value="1"/>
</dbReference>
<dbReference type="Pfam" id="PF03471">
    <property type="entry name" value="CorC_HlyC"/>
    <property type="match status" value="1"/>
</dbReference>
<evidence type="ECO:0000256" key="8">
    <source>
        <dbReference type="ARBA" id="ARBA00023136"/>
    </source>
</evidence>
<dbReference type="InterPro" id="IPR036318">
    <property type="entry name" value="FAD-bd_PCMH-like_sf"/>
</dbReference>
<evidence type="ECO:0000256" key="1">
    <source>
        <dbReference type="ARBA" id="ARBA00004651"/>
    </source>
</evidence>
<dbReference type="PANTHER" id="PTHR22777:SF32">
    <property type="entry name" value="UPF0053 INNER MEMBRANE PROTEIN YFJD"/>
    <property type="match status" value="1"/>
</dbReference>
<feature type="domain" description="CNNM transmembrane" evidence="11">
    <location>
        <begin position="3"/>
        <end position="187"/>
    </location>
</feature>
<organism evidence="12">
    <name type="scientific">freshwater metagenome</name>
    <dbReference type="NCBI Taxonomy" id="449393"/>
    <lineage>
        <taxon>unclassified sequences</taxon>
        <taxon>metagenomes</taxon>
        <taxon>ecological metagenomes</taxon>
    </lineage>
</organism>
<keyword evidence="5" id="KW-0677">Repeat</keyword>
<feature type="transmembrane region" description="Helical" evidence="9">
    <location>
        <begin position="123"/>
        <end position="142"/>
    </location>
</feature>
<dbReference type="Pfam" id="PF01595">
    <property type="entry name" value="CNNM"/>
    <property type="match status" value="1"/>
</dbReference>
<keyword evidence="6 9" id="KW-1133">Transmembrane helix</keyword>
<keyword evidence="7" id="KW-0129">CBS domain</keyword>
<dbReference type="SUPFAM" id="SSF54631">
    <property type="entry name" value="CBS-domain pair"/>
    <property type="match status" value="1"/>
</dbReference>
<dbReference type="PROSITE" id="PS51846">
    <property type="entry name" value="CNNM"/>
    <property type="match status" value="1"/>
</dbReference>
<gene>
    <name evidence="12" type="ORF">UFOPK2372_00220</name>
</gene>
<dbReference type="SMART" id="SM01091">
    <property type="entry name" value="CorC_HlyC"/>
    <property type="match status" value="1"/>
</dbReference>
<dbReference type="EMBL" id="CAEZXJ010000018">
    <property type="protein sequence ID" value="CAB4680643.1"/>
    <property type="molecule type" value="Genomic_DNA"/>
</dbReference>
<dbReference type="CDD" id="cd04590">
    <property type="entry name" value="CBS_pair_CorC_HlyC_assoc"/>
    <property type="match status" value="1"/>
</dbReference>
<feature type="domain" description="CBS" evidence="10">
    <location>
        <begin position="206"/>
        <end position="266"/>
    </location>
</feature>
<evidence type="ECO:0000259" key="10">
    <source>
        <dbReference type="PROSITE" id="PS51371"/>
    </source>
</evidence>
<dbReference type="SMART" id="SM00116">
    <property type="entry name" value="CBS"/>
    <property type="match status" value="2"/>
</dbReference>
<comment type="similarity">
    <text evidence="2">Belongs to the UPF0053 family.</text>
</comment>
<evidence type="ECO:0000256" key="2">
    <source>
        <dbReference type="ARBA" id="ARBA00006337"/>
    </source>
</evidence>
<dbReference type="Gene3D" id="3.10.580.10">
    <property type="entry name" value="CBS-domain"/>
    <property type="match status" value="1"/>
</dbReference>
<dbReference type="InterPro" id="IPR044751">
    <property type="entry name" value="Ion_transp-like_CBS"/>
</dbReference>
<dbReference type="InterPro" id="IPR046342">
    <property type="entry name" value="CBS_dom_sf"/>
</dbReference>
<feature type="transmembrane region" description="Helical" evidence="9">
    <location>
        <begin position="6"/>
        <end position="26"/>
    </location>
</feature>
<reference evidence="12" key="1">
    <citation type="submission" date="2020-05" db="EMBL/GenBank/DDBJ databases">
        <authorList>
            <person name="Chiriac C."/>
            <person name="Salcher M."/>
            <person name="Ghai R."/>
            <person name="Kavagutti S V."/>
        </authorList>
    </citation>
    <scope>NUCLEOTIDE SEQUENCE</scope>
</reference>